<reference evidence="4 5" key="1">
    <citation type="submission" date="2021-03" db="EMBL/GenBank/DDBJ databases">
        <title>Fibrella sp. HMF5405 genome sequencing and assembly.</title>
        <authorList>
            <person name="Kang H."/>
            <person name="Kim H."/>
            <person name="Bae S."/>
            <person name="Joh K."/>
        </authorList>
    </citation>
    <scope>NUCLEOTIDE SEQUENCE [LARGE SCALE GENOMIC DNA]</scope>
    <source>
        <strain evidence="4 5">HMF5405</strain>
    </source>
</reference>
<dbReference type="Gene3D" id="1.10.530.10">
    <property type="match status" value="1"/>
</dbReference>
<sequence length="295" mass="33336">MKKLLLAAVATFSLSQSTYLQAQPRATVTVPATNDLRFCGEQLPSYLPTVAQRWQKTVTRRAHFTDDLLAIQQKAAVLFPIIEPILEKNAIPNDLKYLALVESELKNKRLSHKGAAGLWQLMPQTARKLGLTVRRRHDDRYDVRKSTQAACRYLWELYRQTGSWMLAASAYNAGPTYISQLKRQFSVDHPLMLPFAKAETQLYVYQAMAYKELLTRPEDYSDLLSDKVIFALNKRVNIVSQADRQSILAIIETPHPETDSENVPDEMVASSLADAAVVVESETGKETVRLTDVRP</sequence>
<proteinExistence type="inferred from homology"/>
<dbReference type="InterPro" id="IPR008258">
    <property type="entry name" value="Transglycosylase_SLT_dom_1"/>
</dbReference>
<evidence type="ECO:0000313" key="4">
    <source>
        <dbReference type="EMBL" id="MBO0951462.1"/>
    </source>
</evidence>
<gene>
    <name evidence="4" type="ORF">J2I46_22955</name>
</gene>
<comment type="caution">
    <text evidence="4">The sequence shown here is derived from an EMBL/GenBank/DDBJ whole genome shotgun (WGS) entry which is preliminary data.</text>
</comment>
<name>A0ABS3JN83_9BACT</name>
<keyword evidence="5" id="KW-1185">Reference proteome</keyword>
<keyword evidence="2" id="KW-0732">Signal</keyword>
<dbReference type="Pfam" id="PF01464">
    <property type="entry name" value="SLT"/>
    <property type="match status" value="1"/>
</dbReference>
<dbReference type="EMBL" id="JAFMYW010000007">
    <property type="protein sequence ID" value="MBO0951462.1"/>
    <property type="molecule type" value="Genomic_DNA"/>
</dbReference>
<feature type="domain" description="Transglycosylase SLT" evidence="3">
    <location>
        <begin position="82"/>
        <end position="183"/>
    </location>
</feature>
<accession>A0ABS3JN83</accession>
<protein>
    <submittedName>
        <fullName evidence="4">Lytic transglycosylase domain-containing protein</fullName>
    </submittedName>
</protein>
<organism evidence="4 5">
    <name type="scientific">Fibrella forsythiae</name>
    <dbReference type="NCBI Taxonomy" id="2817061"/>
    <lineage>
        <taxon>Bacteria</taxon>
        <taxon>Pseudomonadati</taxon>
        <taxon>Bacteroidota</taxon>
        <taxon>Cytophagia</taxon>
        <taxon>Cytophagales</taxon>
        <taxon>Spirosomataceae</taxon>
        <taxon>Fibrella</taxon>
    </lineage>
</organism>
<dbReference type="PANTHER" id="PTHR37423">
    <property type="entry name" value="SOLUBLE LYTIC MUREIN TRANSGLYCOSYLASE-RELATED"/>
    <property type="match status" value="1"/>
</dbReference>
<evidence type="ECO:0000259" key="3">
    <source>
        <dbReference type="Pfam" id="PF01464"/>
    </source>
</evidence>
<comment type="similarity">
    <text evidence="1">Belongs to the transglycosylase Slt family.</text>
</comment>
<dbReference type="SUPFAM" id="SSF53955">
    <property type="entry name" value="Lysozyme-like"/>
    <property type="match status" value="1"/>
</dbReference>
<evidence type="ECO:0000256" key="2">
    <source>
        <dbReference type="SAM" id="SignalP"/>
    </source>
</evidence>
<dbReference type="CDD" id="cd16894">
    <property type="entry name" value="MltD-like"/>
    <property type="match status" value="1"/>
</dbReference>
<dbReference type="RefSeq" id="WP_207331398.1">
    <property type="nucleotide sequence ID" value="NZ_JAFMYW010000007.1"/>
</dbReference>
<evidence type="ECO:0000256" key="1">
    <source>
        <dbReference type="ARBA" id="ARBA00007734"/>
    </source>
</evidence>
<evidence type="ECO:0000313" key="5">
    <source>
        <dbReference type="Proteomes" id="UP000664628"/>
    </source>
</evidence>
<feature type="chain" id="PRO_5047486948" evidence="2">
    <location>
        <begin position="23"/>
        <end position="295"/>
    </location>
</feature>
<feature type="signal peptide" evidence="2">
    <location>
        <begin position="1"/>
        <end position="22"/>
    </location>
</feature>
<dbReference type="InterPro" id="IPR023346">
    <property type="entry name" value="Lysozyme-like_dom_sf"/>
</dbReference>
<dbReference type="PANTHER" id="PTHR37423:SF2">
    <property type="entry name" value="MEMBRANE-BOUND LYTIC MUREIN TRANSGLYCOSYLASE C"/>
    <property type="match status" value="1"/>
</dbReference>
<dbReference type="Proteomes" id="UP000664628">
    <property type="component" value="Unassembled WGS sequence"/>
</dbReference>